<keyword evidence="1" id="KW-0378">Hydrolase</keyword>
<dbReference type="AlphaFoldDB" id="A0A106BY02"/>
<dbReference type="GO" id="GO:0004301">
    <property type="term" value="F:epoxide hydrolase activity"/>
    <property type="evidence" value="ECO:0007669"/>
    <property type="project" value="TreeGrafter"/>
</dbReference>
<dbReference type="PRINTS" id="PR00111">
    <property type="entry name" value="ABHYDROLASE"/>
</dbReference>
<name>A0A106BY02_SHEFR</name>
<evidence type="ECO:0000313" key="4">
    <source>
        <dbReference type="Proteomes" id="UP000055702"/>
    </source>
</evidence>
<protein>
    <submittedName>
        <fullName evidence="3">Haloalkane dehalogenase</fullName>
    </submittedName>
</protein>
<dbReference type="PANTHER" id="PTHR42977">
    <property type="entry name" value="HYDROLASE-RELATED"/>
    <property type="match status" value="1"/>
</dbReference>
<dbReference type="PRINTS" id="PR00412">
    <property type="entry name" value="EPOXHYDRLASE"/>
</dbReference>
<dbReference type="PANTHER" id="PTHR42977:SF3">
    <property type="entry name" value="AB HYDROLASE-1 DOMAIN-CONTAINING PROTEIN"/>
    <property type="match status" value="1"/>
</dbReference>
<comment type="caution">
    <text evidence="3">The sequence shown here is derived from an EMBL/GenBank/DDBJ whole genome shotgun (WGS) entry which is preliminary data.</text>
</comment>
<evidence type="ECO:0000256" key="1">
    <source>
        <dbReference type="ARBA" id="ARBA00022801"/>
    </source>
</evidence>
<accession>A0A106BY02</accession>
<dbReference type="EMBL" id="LRDC01000040">
    <property type="protein sequence ID" value="KVX00589.1"/>
    <property type="molecule type" value="Genomic_DNA"/>
</dbReference>
<dbReference type="Proteomes" id="UP000055702">
    <property type="component" value="Unassembled WGS sequence"/>
</dbReference>
<dbReference type="SMR" id="A0A106BY02"/>
<dbReference type="InterPro" id="IPR029058">
    <property type="entry name" value="AB_hydrolase_fold"/>
</dbReference>
<proteinExistence type="predicted"/>
<dbReference type="InterPro" id="IPR000073">
    <property type="entry name" value="AB_hydrolase_1"/>
</dbReference>
<dbReference type="InterPro" id="IPR051340">
    <property type="entry name" value="Haloalkane_dehalogenase"/>
</dbReference>
<dbReference type="Gene3D" id="3.40.50.1820">
    <property type="entry name" value="alpha/beta hydrolase"/>
    <property type="match status" value="1"/>
</dbReference>
<reference evidence="3 4" key="1">
    <citation type="submission" date="2016-01" db="EMBL/GenBank/DDBJ databases">
        <title>Draft genome of the antarctic isolate Shewanella frigidimarina Ag06-30.</title>
        <authorList>
            <person name="Parmeciano Di Noto G."/>
            <person name="Vazquez S."/>
            <person name="Mac Cormack W."/>
            <person name="Iriarte A."/>
            <person name="Quiroga C."/>
        </authorList>
    </citation>
    <scope>NUCLEOTIDE SEQUENCE [LARGE SCALE GENOMIC DNA]</scope>
    <source>
        <strain evidence="3 4">Ag06-30</strain>
    </source>
</reference>
<feature type="domain" description="AB hydrolase-1" evidence="2">
    <location>
        <begin position="50"/>
        <end position="286"/>
    </location>
</feature>
<gene>
    <name evidence="3" type="ORF">AWJ07_07500</name>
</gene>
<sequence>MTIKALRTPEQRFSMLPAFPFQPHYVDDLEGFESLRMAYIDEGDKSAEYTFLCLHGEPTWSYLYRKMIPVFTQAGHRVIAPDLFGFGRSDKPVDDDTYNFEFHRNSLVRLIERLDLKNIVLVCQDWGGFLGLTIPMDMQDRFKKLIVMNTGISNGQALSEAAIQWMAFSAAVPEIPVGGLIACDAGSAVNMMDVIAYDAPFPDNSYKAGVRRFPQMIPTDANDDAVKYGLRAIDFWSNTWDGDSFMAIGMKDVILGEPAMMALKGVIKGCPEPMKIAEAGHFVQEYGIEVAENALKHFKLVK</sequence>
<dbReference type="NCBIfam" id="NF002043">
    <property type="entry name" value="PRK00870.1"/>
    <property type="match status" value="1"/>
</dbReference>
<evidence type="ECO:0000313" key="3">
    <source>
        <dbReference type="EMBL" id="KVX00589.1"/>
    </source>
</evidence>
<dbReference type="Pfam" id="PF00561">
    <property type="entry name" value="Abhydrolase_1"/>
    <property type="match status" value="1"/>
</dbReference>
<evidence type="ECO:0000259" key="2">
    <source>
        <dbReference type="Pfam" id="PF00561"/>
    </source>
</evidence>
<dbReference type="RefSeq" id="WP_059746883.1">
    <property type="nucleotide sequence ID" value="NZ_LRDC01000040.1"/>
</dbReference>
<organism evidence="3">
    <name type="scientific">Shewanella frigidimarina</name>
    <dbReference type="NCBI Taxonomy" id="56812"/>
    <lineage>
        <taxon>Bacteria</taxon>
        <taxon>Pseudomonadati</taxon>
        <taxon>Pseudomonadota</taxon>
        <taxon>Gammaproteobacteria</taxon>
        <taxon>Alteromonadales</taxon>
        <taxon>Shewanellaceae</taxon>
        <taxon>Shewanella</taxon>
    </lineage>
</organism>
<dbReference type="SUPFAM" id="SSF53474">
    <property type="entry name" value="alpha/beta-Hydrolases"/>
    <property type="match status" value="1"/>
</dbReference>
<dbReference type="InterPro" id="IPR000639">
    <property type="entry name" value="Epox_hydrolase-like"/>
</dbReference>